<dbReference type="Pfam" id="PF11992">
    <property type="entry name" value="TgpA_N"/>
    <property type="match status" value="1"/>
</dbReference>
<evidence type="ECO:0000256" key="1">
    <source>
        <dbReference type="SAM" id="Phobius"/>
    </source>
</evidence>
<dbReference type="SMART" id="SM00460">
    <property type="entry name" value="TGc"/>
    <property type="match status" value="1"/>
</dbReference>
<dbReference type="InterPro" id="IPR052901">
    <property type="entry name" value="Bact_TGase-like"/>
</dbReference>
<proteinExistence type="predicted"/>
<dbReference type="InterPro" id="IPR021878">
    <property type="entry name" value="TgpA_N"/>
</dbReference>
<name>A0A2A2ABD9_9BURK</name>
<dbReference type="Pfam" id="PF01841">
    <property type="entry name" value="Transglut_core"/>
    <property type="match status" value="1"/>
</dbReference>
<evidence type="ECO:0000313" key="4">
    <source>
        <dbReference type="Proteomes" id="UP000217999"/>
    </source>
</evidence>
<feature type="transmembrane region" description="Helical" evidence="1">
    <location>
        <begin position="69"/>
        <end position="102"/>
    </location>
</feature>
<dbReference type="Gene3D" id="3.10.620.30">
    <property type="match status" value="1"/>
</dbReference>
<feature type="transmembrane region" description="Helical" evidence="1">
    <location>
        <begin position="114"/>
        <end position="131"/>
    </location>
</feature>
<dbReference type="SUPFAM" id="SSF54001">
    <property type="entry name" value="Cysteine proteinases"/>
    <property type="match status" value="1"/>
</dbReference>
<feature type="domain" description="Transglutaminase-like" evidence="2">
    <location>
        <begin position="431"/>
        <end position="502"/>
    </location>
</feature>
<feature type="transmembrane region" description="Helical" evidence="1">
    <location>
        <begin position="137"/>
        <end position="155"/>
    </location>
</feature>
<feature type="transmembrane region" description="Helical" evidence="1">
    <location>
        <begin position="576"/>
        <end position="597"/>
    </location>
</feature>
<protein>
    <submittedName>
        <fullName evidence="3">Transglutaminase</fullName>
    </submittedName>
</protein>
<dbReference type="InterPro" id="IPR002931">
    <property type="entry name" value="Transglutaminase-like"/>
</dbReference>
<dbReference type="AlphaFoldDB" id="A0A2A2ABD9"/>
<evidence type="ECO:0000259" key="2">
    <source>
        <dbReference type="SMART" id="SM00460"/>
    </source>
</evidence>
<gene>
    <name evidence="3" type="ORF">CK620_04060</name>
</gene>
<keyword evidence="1" id="KW-1133">Transmembrane helix</keyword>
<dbReference type="EMBL" id="NSJF01000002">
    <property type="protein sequence ID" value="PAT35103.1"/>
    <property type="molecule type" value="Genomic_DNA"/>
</dbReference>
<sequence length="689" mass="77265">MKHRLSRWLDAQPRQTRDTLFLLAVLSLLALQMARALPTWAGVFALGLLAWRFALALRQRPLPKRWQLALLLALALLGAGWEVLTQQSISGAALTLLLMLLALKTLEMHTRRDALVLFFLGFFCIVTTFLFNQTLPVALLMVLVFWGLLTALVNAHKPVGRPPLREAARSAALLLLIGLPLIGTLYVLFPRFAPLWGIPNAPGQGRTGLSESMQVGTISQLAQSREIALRLRFAPGSPIPSQGQMYFRGPVLSHLQGRHWTARGDLPVQPQAEPGTAYNPFEPAGQAVRYETVLEPHGQRWLLPLEWLPQVQPQAGGLRSALSHELVWNSHRPLNSATRYQASSHLGGQFARLAKPTQLRQYLQLPQDGNARTRAWAAQLREQHPRHAGPAQTLAADQALIAQVLQQLRQEEFHYTLQPPLYGQDTADEFWFVHRRGFCEHIASAFAILMRAADIPARIVTGYQGGEPNPIDGVWTVRQSDAHAWVEVWLSEQGWTRIDPTGAIAPERIELSQSQALDSAGADERARGFGAGARWLLRLQALGDAIDYRWTQWVLNYDQGRQQSLLQTLGLQRLNWSQLALLIVVLVLAIGLGYLGLPQLLRRRQDPWQRLLAQTRQRLAQAGLQLPEHLPPRRMAQEMQAFFGVQATADAAQWLLLMDAQRYAAQPPASLAELERRWRQLRWPAPPPP</sequence>
<dbReference type="PANTHER" id="PTHR42736">
    <property type="entry name" value="PROTEIN-GLUTAMINE GAMMA-GLUTAMYLTRANSFERASE"/>
    <property type="match status" value="1"/>
</dbReference>
<keyword evidence="1" id="KW-0812">Transmembrane</keyword>
<organism evidence="3 4">
    <name type="scientific">Vandammella animalimorsus</name>
    <dbReference type="NCBI Taxonomy" id="2029117"/>
    <lineage>
        <taxon>Bacteria</taxon>
        <taxon>Pseudomonadati</taxon>
        <taxon>Pseudomonadota</taxon>
        <taxon>Betaproteobacteria</taxon>
        <taxon>Burkholderiales</taxon>
        <taxon>Comamonadaceae</taxon>
        <taxon>Vandammella</taxon>
    </lineage>
</organism>
<feature type="transmembrane region" description="Helical" evidence="1">
    <location>
        <begin position="167"/>
        <end position="189"/>
    </location>
</feature>
<dbReference type="InterPro" id="IPR038765">
    <property type="entry name" value="Papain-like_cys_pep_sf"/>
</dbReference>
<accession>A0A2A2ABD9</accession>
<evidence type="ECO:0000313" key="3">
    <source>
        <dbReference type="EMBL" id="PAT35103.1"/>
    </source>
</evidence>
<keyword evidence="1" id="KW-0472">Membrane</keyword>
<reference evidence="3 4" key="1">
    <citation type="submission" date="2017-08" db="EMBL/GenBank/DDBJ databases">
        <title>WGS of Clinical strains of the CDC Group NO-1 linked to zoonotic infections in humans.</title>
        <authorList>
            <person name="Bernier A.-M."/>
            <person name="Bernard K."/>
        </authorList>
    </citation>
    <scope>NUCLEOTIDE SEQUENCE [LARGE SCALE GENOMIC DNA]</scope>
    <source>
        <strain evidence="3 4">NML03-0146</strain>
    </source>
</reference>
<dbReference type="PANTHER" id="PTHR42736:SF1">
    <property type="entry name" value="PROTEIN-GLUTAMINE GAMMA-GLUTAMYLTRANSFERASE"/>
    <property type="match status" value="1"/>
</dbReference>
<dbReference type="Proteomes" id="UP000217999">
    <property type="component" value="Unassembled WGS sequence"/>
</dbReference>
<dbReference type="RefSeq" id="WP_095549234.1">
    <property type="nucleotide sequence ID" value="NZ_NSJF01000002.1"/>
</dbReference>
<comment type="caution">
    <text evidence="3">The sequence shown here is derived from an EMBL/GenBank/DDBJ whole genome shotgun (WGS) entry which is preliminary data.</text>
</comment>